<dbReference type="GO" id="GO:0046983">
    <property type="term" value="F:protein dimerization activity"/>
    <property type="evidence" value="ECO:0007669"/>
    <property type="project" value="InterPro"/>
</dbReference>
<keyword evidence="4" id="KW-0539">Nucleus</keyword>
<dbReference type="GO" id="GO:0005634">
    <property type="term" value="C:nucleus"/>
    <property type="evidence" value="ECO:0007669"/>
    <property type="project" value="UniProtKB-SubCell"/>
</dbReference>
<dbReference type="InterPro" id="IPR043561">
    <property type="entry name" value="LHW-like"/>
</dbReference>
<evidence type="ECO:0000256" key="4">
    <source>
        <dbReference type="ARBA" id="ARBA00023242"/>
    </source>
</evidence>
<reference evidence="7 8" key="1">
    <citation type="journal article" date="2019" name="Plant Biotechnol. J.">
        <title>The red bayberry genome and genetic basis of sex determination.</title>
        <authorList>
            <person name="Jia H.M."/>
            <person name="Jia H.J."/>
            <person name="Cai Q.L."/>
            <person name="Wang Y."/>
            <person name="Zhao H.B."/>
            <person name="Yang W.F."/>
            <person name="Wang G.Y."/>
            <person name="Li Y.H."/>
            <person name="Zhan D.L."/>
            <person name="Shen Y.T."/>
            <person name="Niu Q.F."/>
            <person name="Chang L."/>
            <person name="Qiu J."/>
            <person name="Zhao L."/>
            <person name="Xie H.B."/>
            <person name="Fu W.Y."/>
            <person name="Jin J."/>
            <person name="Li X.W."/>
            <person name="Jiao Y."/>
            <person name="Zhou C.C."/>
            <person name="Tu T."/>
            <person name="Chai C.Y."/>
            <person name="Gao J.L."/>
            <person name="Fan L.J."/>
            <person name="van de Weg E."/>
            <person name="Wang J.Y."/>
            <person name="Gao Z.S."/>
        </authorList>
    </citation>
    <scope>NUCLEOTIDE SEQUENCE [LARGE SCALE GENOMIC DNA]</scope>
    <source>
        <tissue evidence="7">Leaves</tissue>
    </source>
</reference>
<dbReference type="Proteomes" id="UP000516437">
    <property type="component" value="Unassembled WGS sequence"/>
</dbReference>
<dbReference type="InterPro" id="IPR011598">
    <property type="entry name" value="bHLH_dom"/>
</dbReference>
<evidence type="ECO:0000256" key="5">
    <source>
        <dbReference type="SAM" id="MobiDB-lite"/>
    </source>
</evidence>
<feature type="compositionally biased region" description="Polar residues" evidence="5">
    <location>
        <begin position="718"/>
        <end position="731"/>
    </location>
</feature>
<accession>A0A6A1UI25</accession>
<evidence type="ECO:0000256" key="3">
    <source>
        <dbReference type="ARBA" id="ARBA00023163"/>
    </source>
</evidence>
<evidence type="ECO:0000313" key="7">
    <source>
        <dbReference type="EMBL" id="KAB1200075.1"/>
    </source>
</evidence>
<evidence type="ECO:0000256" key="2">
    <source>
        <dbReference type="ARBA" id="ARBA00023015"/>
    </source>
</evidence>
<sequence>MGFLLKEALRMLCGTNQWSYAVFWKIGCQNPKLLIWEDCYYEPSPSSASHISGSETFREWEGAWDSPEIRSSHLRIQAGDRVRSLIHVMMINNQVNVVGEGIVGRAAFTGNHQWILSNNYAMAVHPPEVLNEVQHQFSAGMQTVAVIPILPHGVVQFGSSLSIVENIGFITEVRSLILQLGCVPGALLSENYATKDSAEKVGVPVSSVDPSGNYKVANSSSLMVDNSNQESKSSQASRFVGQLSHHQMREVQNKTCQPPHQSQRLPKSHNDHRQQKATPMMKPSFSFNGQLDEGVRGAEVIPSNSNAWLSQQTSLLNSRSGLNCQPRGQFGGSHSCQNSMEQQILSGSGSGVQGHLGKNSSALDTFNMSQLRTSEGLILDPHMGSVTTLSEESKLKGAINNHLRPDSVPCSLPYLHRAADSNSSGALLADIQLQYAGSSKPAGVHFPSQAVEFTTGHMLSGEEDHTNISPVVNHNQNELAPREQKIDSDFFQGLEIPYINSDKPMSLSEQIPGLFSDSQSYDIGNQTPSINGKQEYAFALPPSGDDLFDILGVEFKTKLLDDTWNNLLANGREAKLENLGENSSSLRDMQDVGPDLYSVSEGMSESGIFSGMGSDHLLDAVVSRAHSASKQRSDDVSCRTALTKISSSSVPSSSAAYGRLNMSDHVEGEFFGLPKPLRKMSTGETSSLMSGCSKDDTGNLSQTTSIYGSHISSWVEQGNNVKHDSSVSTAYSKKPDEINKSNRKRLKPGENPRPRPKDRQMIQDRVKELREIVPNGAKCSIDALLERTIKHMLFLQSVTKHADKLKQTGDSKIVSKEGGLLLKDNFEGGATWAYEVGSQSMVCPIIVEEVNPMIGQNLPCQMQMLCEERGFFLEIAEIIRGLGLTILKGVMEAQNDKIWARFAVEANRDITRMEIFMSLVRLLEQTVKGSAASANAVDTNNMMVHHSFPQAAPIPATGRPQ</sequence>
<feature type="compositionally biased region" description="Polar residues" evidence="5">
    <location>
        <begin position="253"/>
        <end position="265"/>
    </location>
</feature>
<proteinExistence type="predicted"/>
<feature type="region of interest" description="Disordered" evidence="5">
    <location>
        <begin position="718"/>
        <end position="761"/>
    </location>
</feature>
<dbReference type="PANTHER" id="PTHR46196">
    <property type="entry name" value="TRANSCRIPTION FACTOR BHLH155-LIKE ISOFORM X1-RELATED"/>
    <property type="match status" value="1"/>
</dbReference>
<feature type="domain" description="BHLH" evidence="6">
    <location>
        <begin position="746"/>
        <end position="795"/>
    </location>
</feature>
<dbReference type="OrthoDB" id="1883654at2759"/>
<evidence type="ECO:0000259" key="6">
    <source>
        <dbReference type="PROSITE" id="PS50888"/>
    </source>
</evidence>
<comment type="caution">
    <text evidence="7">The sequence shown here is derived from an EMBL/GenBank/DDBJ whole genome shotgun (WGS) entry which is preliminary data.</text>
</comment>
<dbReference type="Pfam" id="PF23176">
    <property type="entry name" value="bHLH_LHW"/>
    <property type="match status" value="1"/>
</dbReference>
<dbReference type="AlphaFoldDB" id="A0A6A1UI25"/>
<dbReference type="PANTHER" id="PTHR46196:SF4">
    <property type="entry name" value="TRANSCRIPTION FACTOR LHW"/>
    <property type="match status" value="1"/>
</dbReference>
<keyword evidence="3" id="KW-0804">Transcription</keyword>
<keyword evidence="2" id="KW-0805">Transcription regulation</keyword>
<keyword evidence="8" id="KW-1185">Reference proteome</keyword>
<dbReference type="CDD" id="cd18915">
    <property type="entry name" value="bHLH_AtLHW_like"/>
    <property type="match status" value="1"/>
</dbReference>
<evidence type="ECO:0000313" key="8">
    <source>
        <dbReference type="Proteomes" id="UP000516437"/>
    </source>
</evidence>
<feature type="region of interest" description="Disordered" evidence="5">
    <location>
        <begin position="225"/>
        <end position="282"/>
    </location>
</feature>
<name>A0A6A1UI25_9ROSI</name>
<protein>
    <submittedName>
        <fullName evidence="7">Transcription factor LHW</fullName>
    </submittedName>
</protein>
<comment type="subcellular location">
    <subcellularLocation>
        <location evidence="1">Nucleus</location>
    </subcellularLocation>
</comment>
<dbReference type="GO" id="GO:0003700">
    <property type="term" value="F:DNA-binding transcription factor activity"/>
    <property type="evidence" value="ECO:0007669"/>
    <property type="project" value="InterPro"/>
</dbReference>
<feature type="compositionally biased region" description="Polar residues" evidence="5">
    <location>
        <begin position="225"/>
        <end position="237"/>
    </location>
</feature>
<dbReference type="EMBL" id="RXIC02000229">
    <property type="protein sequence ID" value="KAB1200075.1"/>
    <property type="molecule type" value="Genomic_DNA"/>
</dbReference>
<feature type="compositionally biased region" description="Basic and acidic residues" evidence="5">
    <location>
        <begin position="747"/>
        <end position="761"/>
    </location>
</feature>
<dbReference type="PROSITE" id="PS50888">
    <property type="entry name" value="BHLH"/>
    <property type="match status" value="1"/>
</dbReference>
<evidence type="ECO:0000256" key="1">
    <source>
        <dbReference type="ARBA" id="ARBA00004123"/>
    </source>
</evidence>
<dbReference type="Pfam" id="PF14215">
    <property type="entry name" value="bHLH-MYC_N"/>
    <property type="match status" value="1"/>
</dbReference>
<dbReference type="InterPro" id="IPR025610">
    <property type="entry name" value="MYC/MYB_N"/>
</dbReference>
<gene>
    <name evidence="7" type="ORF">CJ030_MR0G008506</name>
</gene>
<organism evidence="7 8">
    <name type="scientific">Morella rubra</name>
    <name type="common">Chinese bayberry</name>
    <dbReference type="NCBI Taxonomy" id="262757"/>
    <lineage>
        <taxon>Eukaryota</taxon>
        <taxon>Viridiplantae</taxon>
        <taxon>Streptophyta</taxon>
        <taxon>Embryophyta</taxon>
        <taxon>Tracheophyta</taxon>
        <taxon>Spermatophyta</taxon>
        <taxon>Magnoliopsida</taxon>
        <taxon>eudicotyledons</taxon>
        <taxon>Gunneridae</taxon>
        <taxon>Pentapetalae</taxon>
        <taxon>rosids</taxon>
        <taxon>fabids</taxon>
        <taxon>Fagales</taxon>
        <taxon>Myricaceae</taxon>
        <taxon>Morella</taxon>
    </lineage>
</organism>